<organism evidence="10 11">
    <name type="scientific">Syphacia muris</name>
    <dbReference type="NCBI Taxonomy" id="451379"/>
    <lineage>
        <taxon>Eukaryota</taxon>
        <taxon>Metazoa</taxon>
        <taxon>Ecdysozoa</taxon>
        <taxon>Nematoda</taxon>
        <taxon>Chromadorea</taxon>
        <taxon>Rhabditida</taxon>
        <taxon>Spirurina</taxon>
        <taxon>Oxyuridomorpha</taxon>
        <taxon>Oxyuroidea</taxon>
        <taxon>Oxyuridae</taxon>
        <taxon>Syphacia</taxon>
    </lineage>
</organism>
<dbReference type="WBParaSite" id="SMUV_0000754201-mRNA-1">
    <property type="protein sequence ID" value="SMUV_0000754201-mRNA-1"/>
    <property type="gene ID" value="SMUV_0000754201"/>
</dbReference>
<dbReference type="Pfam" id="PF01532">
    <property type="entry name" value="Glyco_hydro_47"/>
    <property type="match status" value="1"/>
</dbReference>
<dbReference type="Gene3D" id="1.50.10.10">
    <property type="match status" value="1"/>
</dbReference>
<feature type="signal peptide" evidence="9">
    <location>
        <begin position="1"/>
        <end position="22"/>
    </location>
</feature>
<dbReference type="GO" id="GO:0004571">
    <property type="term" value="F:mannosyl-oligosaccharide 1,2-alpha-mannosidase activity"/>
    <property type="evidence" value="ECO:0007669"/>
    <property type="project" value="InterPro"/>
</dbReference>
<comment type="similarity">
    <text evidence="2 8">Belongs to the glycosyl hydrolase 47 family.</text>
</comment>
<keyword evidence="4" id="KW-0325">Glycoprotein</keyword>
<dbReference type="InterPro" id="IPR001382">
    <property type="entry name" value="Glyco_hydro_47"/>
</dbReference>
<feature type="binding site" evidence="7">
    <location>
        <position position="464"/>
    </location>
    <ligand>
        <name>Ca(2+)</name>
        <dbReference type="ChEBI" id="CHEBI:29108"/>
    </ligand>
</feature>
<comment type="function">
    <text evidence="5">Involved in the endoplasmic reticulum-associated degradation (ERAD) pathway that targets misfolded glycoproteins for degradation in an N-glycan-dependent manner. May initiate ERAD by promoting the first mannose trimming step of ERAD substrates, from Man9GlcNAc2 to Man8GlcNAc2. Seems to recognize and bind to exposed hydrophobic regions in target proteins.</text>
</comment>
<evidence type="ECO:0000313" key="10">
    <source>
        <dbReference type="Proteomes" id="UP000046393"/>
    </source>
</evidence>
<comment type="subcellular location">
    <subcellularLocation>
        <location evidence="1">Endoplasmic reticulum</location>
    </subcellularLocation>
</comment>
<dbReference type="PRINTS" id="PR00747">
    <property type="entry name" value="GLYHDRLASE47"/>
</dbReference>
<name>A0A0N5ARZ6_9BILA</name>
<dbReference type="EC" id="3.2.1.-" evidence="8"/>
<keyword evidence="7" id="KW-0479">Metal-binding</keyword>
<dbReference type="GO" id="GO:0005975">
    <property type="term" value="P:carbohydrate metabolic process"/>
    <property type="evidence" value="ECO:0007669"/>
    <property type="project" value="InterPro"/>
</dbReference>
<keyword evidence="7" id="KW-0106">Calcium</keyword>
<dbReference type="InterPro" id="IPR012341">
    <property type="entry name" value="6hp_glycosidase-like_sf"/>
</dbReference>
<dbReference type="InterPro" id="IPR044674">
    <property type="entry name" value="EDEM1/2/3"/>
</dbReference>
<dbReference type="GO" id="GO:1904380">
    <property type="term" value="P:endoplasmic reticulum mannose trimming"/>
    <property type="evidence" value="ECO:0007669"/>
    <property type="project" value="InterPro"/>
</dbReference>
<keyword evidence="8" id="KW-0378">Hydrolase</keyword>
<evidence type="ECO:0000256" key="8">
    <source>
        <dbReference type="RuleBase" id="RU361193"/>
    </source>
</evidence>
<keyword evidence="9" id="KW-0732">Signal</keyword>
<reference evidence="11" key="1">
    <citation type="submission" date="2017-02" db="UniProtKB">
        <authorList>
            <consortium name="WormBaseParasite"/>
        </authorList>
    </citation>
    <scope>IDENTIFICATION</scope>
</reference>
<keyword evidence="8" id="KW-0326">Glycosidase</keyword>
<evidence type="ECO:0000313" key="11">
    <source>
        <dbReference type="WBParaSite" id="SMUV_0000754201-mRNA-1"/>
    </source>
</evidence>
<evidence type="ECO:0000256" key="4">
    <source>
        <dbReference type="ARBA" id="ARBA00023180"/>
    </source>
</evidence>
<keyword evidence="10" id="KW-1185">Reference proteome</keyword>
<evidence type="ECO:0000256" key="1">
    <source>
        <dbReference type="ARBA" id="ARBA00004240"/>
    </source>
</evidence>
<protein>
    <recommendedName>
        <fullName evidence="8">alpha-1,2-Mannosidase</fullName>
        <ecNumber evidence="8">3.2.1.-</ecNumber>
    </recommendedName>
</protein>
<dbReference type="PANTHER" id="PTHR45679:SF6">
    <property type="entry name" value="ER DEGRADATION-ENHANCING ALPHA-MANNOSIDASE-LIKE PROTEIN 2"/>
    <property type="match status" value="1"/>
</dbReference>
<evidence type="ECO:0000256" key="6">
    <source>
        <dbReference type="PIRSR" id="PIRSR601382-1"/>
    </source>
</evidence>
<dbReference type="STRING" id="451379.A0A0N5ARZ6"/>
<dbReference type="PANTHER" id="PTHR45679">
    <property type="entry name" value="ER DEGRADATION-ENHANCING ALPHA-MANNOSIDASE-LIKE PROTEIN 2"/>
    <property type="match status" value="1"/>
</dbReference>
<evidence type="ECO:0000256" key="5">
    <source>
        <dbReference type="ARBA" id="ARBA00054385"/>
    </source>
</evidence>
<dbReference type="GO" id="GO:0044322">
    <property type="term" value="C:endoplasmic reticulum quality control compartment"/>
    <property type="evidence" value="ECO:0007669"/>
    <property type="project" value="GOC"/>
</dbReference>
<feature type="active site" evidence="6">
    <location>
        <position position="361"/>
    </location>
</feature>
<evidence type="ECO:0000256" key="3">
    <source>
        <dbReference type="ARBA" id="ARBA00022824"/>
    </source>
</evidence>
<dbReference type="Proteomes" id="UP000046393">
    <property type="component" value="Unplaced"/>
</dbReference>
<accession>A0A0N5ARZ6</accession>
<feature type="chain" id="PRO_5005893463" description="alpha-1,2-Mannosidase" evidence="9">
    <location>
        <begin position="23"/>
        <end position="594"/>
    </location>
</feature>
<dbReference type="GO" id="GO:0005509">
    <property type="term" value="F:calcium ion binding"/>
    <property type="evidence" value="ECO:0007669"/>
    <property type="project" value="InterPro"/>
</dbReference>
<dbReference type="InterPro" id="IPR036026">
    <property type="entry name" value="Seven-hairpin_glycosidases"/>
</dbReference>
<sequence length="594" mass="67556">MQLELIVVLCFVILSKTILTESLQFTKSQKNYYRDKVKSMFYHAYNGYLNYAYPLDELKPLSCTGMDTWGSFSLTLIDSLDTLLVMGNETEFIRASNLILNSIKVDSNVNVSVFETNIRVVGGLLSAHLLSGRDGWPCSGPLLRLAERFAQKLLPAFNTDTGMPYGTVNLKYGVHKYETPITCTAGVGTMILEFGTLSKLTGEQKFAQRALDALWDSRSSLGLVGNHINVQNGEWTATDAGIGAGIDSYFEYLAKGALLFQRPKLMQQFNEFLKSVNRYVRKEDWFVWVSMMKGQVLLPIFQSLETFWPGILTLTGHVADAQRILLQYSHIVRQYGFLPEFYNLLNQETVKKRSGYPLRPEFIESVYYLYRATKDPWLLQLAADVITAIDYSCRTSCGFATIKDVNDHSVEDRMESFFLSETAKYLYLIFDEDNFINNDGTDSRVIDTPNGPCVLYAGGYIFNTEAHPLDPGALYCCSAKRHKDLRLLKDFDNQINFMELVETPIFSNGFFDPLSQEEVFFNFCGIWLNGKSMEEATINKNEVVENANIPQHIKNFQETNDNVSGIFPFGIDAFVETVFMLWFNVKQNLKMSFP</sequence>
<comment type="cofactor">
    <cofactor evidence="7">
        <name>Ca(2+)</name>
        <dbReference type="ChEBI" id="CHEBI:29108"/>
    </cofactor>
</comment>
<proteinExistence type="inferred from homology"/>
<evidence type="ECO:0000256" key="9">
    <source>
        <dbReference type="SAM" id="SignalP"/>
    </source>
</evidence>
<evidence type="ECO:0000256" key="2">
    <source>
        <dbReference type="ARBA" id="ARBA00007658"/>
    </source>
</evidence>
<dbReference type="SUPFAM" id="SSF48225">
    <property type="entry name" value="Seven-hairpin glycosidases"/>
    <property type="match status" value="1"/>
</dbReference>
<dbReference type="GO" id="GO:1904154">
    <property type="term" value="P:positive regulation of retrograde protein transport, ER to cytosol"/>
    <property type="evidence" value="ECO:0007669"/>
    <property type="project" value="UniProtKB-ARBA"/>
</dbReference>
<feature type="active site" description="Proton donor" evidence="6">
    <location>
        <position position="340"/>
    </location>
</feature>
<feature type="active site" description="Proton donor" evidence="6">
    <location>
        <position position="115"/>
    </location>
</feature>
<dbReference type="GO" id="GO:0016020">
    <property type="term" value="C:membrane"/>
    <property type="evidence" value="ECO:0007669"/>
    <property type="project" value="InterPro"/>
</dbReference>
<feature type="active site" evidence="6">
    <location>
        <position position="247"/>
    </location>
</feature>
<evidence type="ECO:0000256" key="7">
    <source>
        <dbReference type="PIRSR" id="PIRSR601382-2"/>
    </source>
</evidence>
<dbReference type="FunFam" id="1.50.10.10:FF:000015">
    <property type="entry name" value="alpha-1,2-Mannosidase"/>
    <property type="match status" value="1"/>
</dbReference>
<keyword evidence="3" id="KW-0256">Endoplasmic reticulum</keyword>
<dbReference type="AlphaFoldDB" id="A0A0N5ARZ6"/>